<protein>
    <recommendedName>
        <fullName evidence="9">Periplasmic chaperone PpiD</fullName>
    </recommendedName>
    <alternativeName>
        <fullName evidence="10">Periplasmic folding chaperone</fullName>
    </alternativeName>
</protein>
<evidence type="ECO:0000256" key="7">
    <source>
        <dbReference type="ARBA" id="ARBA00023186"/>
    </source>
</evidence>
<dbReference type="EMBL" id="MDJD01000014">
    <property type="protein sequence ID" value="OEK08961.1"/>
    <property type="molecule type" value="Genomic_DNA"/>
</dbReference>
<reference evidence="13 14" key="1">
    <citation type="submission" date="2016-05" db="EMBL/GenBank/DDBJ databases">
        <title>Draft Genome Sequence of Algibacter sp. Strain SK-16 Isolated from the Surface Water of Aburatsubo Inlet.</title>
        <authorList>
            <person name="Wong S.-K."/>
            <person name="Yoshizawa S."/>
            <person name="Nakajima Y."/>
            <person name="Ogura Y."/>
            <person name="Tetsuya H."/>
            <person name="Hamasaki K."/>
        </authorList>
    </citation>
    <scope>NUCLEOTIDE SEQUENCE [LARGE SCALE GENOMIC DNA]</scope>
    <source>
        <strain evidence="13 14">SK-16</strain>
    </source>
</reference>
<keyword evidence="11" id="KW-0697">Rotamase</keyword>
<evidence type="ECO:0000313" key="13">
    <source>
        <dbReference type="EMBL" id="OEK08961.1"/>
    </source>
</evidence>
<keyword evidence="6" id="KW-0472">Membrane</keyword>
<evidence type="ECO:0000256" key="10">
    <source>
        <dbReference type="ARBA" id="ARBA00042775"/>
    </source>
</evidence>
<gene>
    <name evidence="13" type="ORF">A8C32_13715</name>
</gene>
<dbReference type="Pfam" id="PF13623">
    <property type="entry name" value="SurA_N_2"/>
    <property type="match status" value="1"/>
</dbReference>
<dbReference type="Pfam" id="PF13616">
    <property type="entry name" value="Rotamase_3"/>
    <property type="match status" value="1"/>
</dbReference>
<comment type="caution">
    <text evidence="13">The sequence shown here is derived from an EMBL/GenBank/DDBJ whole genome shotgun (WGS) entry which is preliminary data.</text>
</comment>
<dbReference type="GO" id="GO:0003755">
    <property type="term" value="F:peptidyl-prolyl cis-trans isomerase activity"/>
    <property type="evidence" value="ECO:0007669"/>
    <property type="project" value="UniProtKB-KW"/>
</dbReference>
<evidence type="ECO:0000256" key="3">
    <source>
        <dbReference type="ARBA" id="ARBA00022519"/>
    </source>
</evidence>
<dbReference type="InterPro" id="IPR046357">
    <property type="entry name" value="PPIase_dom_sf"/>
</dbReference>
<dbReference type="InterPro" id="IPR027304">
    <property type="entry name" value="Trigger_fact/SurA_dom_sf"/>
</dbReference>
<keyword evidence="7" id="KW-0143">Chaperone</keyword>
<keyword evidence="11 13" id="KW-0413">Isomerase</keyword>
<dbReference type="GO" id="GO:0005886">
    <property type="term" value="C:plasma membrane"/>
    <property type="evidence" value="ECO:0007669"/>
    <property type="project" value="UniProtKB-SubCell"/>
</dbReference>
<dbReference type="PROSITE" id="PS50198">
    <property type="entry name" value="PPIC_PPIASE_2"/>
    <property type="match status" value="1"/>
</dbReference>
<dbReference type="SUPFAM" id="SSF54534">
    <property type="entry name" value="FKBP-like"/>
    <property type="match status" value="1"/>
</dbReference>
<name>A0A1E5TC67_9FLAO</name>
<dbReference type="OrthoDB" id="9812372at2"/>
<accession>A0A1E5TC67</accession>
<keyword evidence="4" id="KW-0812">Transmembrane</keyword>
<dbReference type="Gene3D" id="3.10.50.40">
    <property type="match status" value="1"/>
</dbReference>
<evidence type="ECO:0000256" key="8">
    <source>
        <dbReference type="ARBA" id="ARBA00038408"/>
    </source>
</evidence>
<dbReference type="InterPro" id="IPR000297">
    <property type="entry name" value="PPIase_PpiC"/>
</dbReference>
<comment type="similarity">
    <text evidence="8">Belongs to the PpiD chaperone family.</text>
</comment>
<evidence type="ECO:0000256" key="9">
    <source>
        <dbReference type="ARBA" id="ARBA00040743"/>
    </source>
</evidence>
<evidence type="ECO:0000256" key="5">
    <source>
        <dbReference type="ARBA" id="ARBA00022989"/>
    </source>
</evidence>
<dbReference type="AlphaFoldDB" id="A0A1E5TC67"/>
<dbReference type="STRING" id="1849968.A8C32_13715"/>
<dbReference type="Proteomes" id="UP000095713">
    <property type="component" value="Unassembled WGS sequence"/>
</dbReference>
<dbReference type="PANTHER" id="PTHR47529:SF1">
    <property type="entry name" value="PERIPLASMIC CHAPERONE PPID"/>
    <property type="match status" value="1"/>
</dbReference>
<evidence type="ECO:0000313" key="14">
    <source>
        <dbReference type="Proteomes" id="UP000095713"/>
    </source>
</evidence>
<evidence type="ECO:0000256" key="6">
    <source>
        <dbReference type="ARBA" id="ARBA00023136"/>
    </source>
</evidence>
<evidence type="ECO:0000259" key="12">
    <source>
        <dbReference type="PROSITE" id="PS50198"/>
    </source>
</evidence>
<dbReference type="RefSeq" id="WP_069829216.1">
    <property type="nucleotide sequence ID" value="NZ_MDJD01000014.1"/>
</dbReference>
<sequence>MAVLNKIRQRSLFLILIIALALFAFVLADLFKNSDALTSKSQNIVATINGKDITREDFLLKVEAAQRQAGSNATNTQVMNSVWEQEVRQAVMESQYEKLGISVEKDQMRDLLKTSLATSPEFLNEAGIFDENKLNEYIANLKETSPAGFESWVNYEKQVASNALNQNYFNLVKAGLTGTLSEGELEHKLEGNKVDIKFVQVSYSSIADSLVEVSKSDISNYIKENKNQYKVDASRDIKFIEFKEVASVEDENAIKAELQGYINGRQVDENGRKDPIEAFSKVKNNEEYINLIASSSVKFDERFVFKSSLPAVAADTIYNLNEGDVYGPYKDNGFFKISKIVAVKQIPDSAKVRHILLPFKGAQSADQEVTQTEAEAKITADSILTVIKSDRTKFSELVKEFSSDKGSVEKEGRYDWHGYNTMVPEFNDFEFEGQVGDLGVVKTIFGFHIIEIEGQKDKKKAVQVGTIARKIEPSEATSDKVFRDASNFEINAGKGDFEAVSKESNYVVRPVNGIKVLDENIPGVGNQRPIVRWAFEEDAEIGDVKRFNIPGGYVIAQLVAKHEAGLQSVEDATAKVLPILRKEKKAEIIRKRVSATTLEDLAAAENTTVRAASAINMKSPTISGAGREPLVVGAAFGLSENETSKLIDGANGVYMIQVTKITPAVKLDNYQAAANRVEQQKSSAVNTKLYNALKEAAEIEDNRAKTQVQ</sequence>
<organism evidence="13 14">
    <name type="scientific">Flavivirga aquatica</name>
    <dbReference type="NCBI Taxonomy" id="1849968"/>
    <lineage>
        <taxon>Bacteria</taxon>
        <taxon>Pseudomonadati</taxon>
        <taxon>Bacteroidota</taxon>
        <taxon>Flavobacteriia</taxon>
        <taxon>Flavobacteriales</taxon>
        <taxon>Flavobacteriaceae</taxon>
        <taxon>Flavivirga</taxon>
    </lineage>
</organism>
<evidence type="ECO:0000256" key="2">
    <source>
        <dbReference type="ARBA" id="ARBA00022475"/>
    </source>
</evidence>
<keyword evidence="5" id="KW-1133">Transmembrane helix</keyword>
<evidence type="ECO:0000256" key="1">
    <source>
        <dbReference type="ARBA" id="ARBA00004382"/>
    </source>
</evidence>
<evidence type="ECO:0000256" key="4">
    <source>
        <dbReference type="ARBA" id="ARBA00022692"/>
    </source>
</evidence>
<feature type="domain" description="PpiC" evidence="12">
    <location>
        <begin position="347"/>
        <end position="454"/>
    </location>
</feature>
<comment type="subcellular location">
    <subcellularLocation>
        <location evidence="1">Cell inner membrane</location>
        <topology evidence="1">Single-pass type II membrane protein</topology>
        <orientation evidence="1">Periplasmic side</orientation>
    </subcellularLocation>
</comment>
<keyword evidence="3" id="KW-0997">Cell inner membrane</keyword>
<dbReference type="SUPFAM" id="SSF109998">
    <property type="entry name" value="Triger factor/SurA peptide-binding domain-like"/>
    <property type="match status" value="1"/>
</dbReference>
<evidence type="ECO:0000256" key="11">
    <source>
        <dbReference type="PROSITE-ProRule" id="PRU00278"/>
    </source>
</evidence>
<keyword evidence="2" id="KW-1003">Cell membrane</keyword>
<proteinExistence type="inferred from homology"/>
<dbReference type="PANTHER" id="PTHR47529">
    <property type="entry name" value="PEPTIDYL-PROLYL CIS-TRANS ISOMERASE D"/>
    <property type="match status" value="1"/>
</dbReference>
<dbReference type="InterPro" id="IPR052029">
    <property type="entry name" value="PpiD_chaperone"/>
</dbReference>
<keyword evidence="14" id="KW-1185">Reference proteome</keyword>